<dbReference type="PROSITE" id="PS51375">
    <property type="entry name" value="PPR"/>
    <property type="match status" value="1"/>
</dbReference>
<gene>
    <name evidence="3" type="ORF">SELMODRAFT_81712</name>
</gene>
<dbReference type="Gramene" id="EFJ34624">
    <property type="protein sequence ID" value="EFJ34624"/>
    <property type="gene ID" value="SELMODRAFT_81712"/>
</dbReference>
<proteinExistence type="predicted"/>
<dbReference type="eggNOG" id="KOG4197">
    <property type="taxonomic scope" value="Eukaryota"/>
</dbReference>
<dbReference type="InterPro" id="IPR046960">
    <property type="entry name" value="PPR_At4g14850-like_plant"/>
</dbReference>
<organism evidence="4">
    <name type="scientific">Selaginella moellendorffii</name>
    <name type="common">Spikemoss</name>
    <dbReference type="NCBI Taxonomy" id="88036"/>
    <lineage>
        <taxon>Eukaryota</taxon>
        <taxon>Viridiplantae</taxon>
        <taxon>Streptophyta</taxon>
        <taxon>Embryophyta</taxon>
        <taxon>Tracheophyta</taxon>
        <taxon>Lycopodiopsida</taxon>
        <taxon>Selaginellales</taxon>
        <taxon>Selaginellaceae</taxon>
        <taxon>Selaginella</taxon>
    </lineage>
</organism>
<dbReference type="PANTHER" id="PTHR47926:SF347">
    <property type="entry name" value="PENTATRICOPEPTIDE REPEAT-CONTAINING PROTEIN"/>
    <property type="match status" value="1"/>
</dbReference>
<evidence type="ECO:0008006" key="5">
    <source>
        <dbReference type="Google" id="ProtNLM"/>
    </source>
</evidence>
<protein>
    <recommendedName>
        <fullName evidence="5">Pentacotripeptide-repeat region of PRORP domain-containing protein</fullName>
    </recommendedName>
</protein>
<dbReference type="OrthoDB" id="185373at2759"/>
<dbReference type="AlphaFoldDB" id="D8R0Q6"/>
<keyword evidence="1" id="KW-0677">Repeat</keyword>
<sequence length="140" mass="14506">MPESNGVSWSAIVSCYAQTGRGESGVRMFAAMAAEGFPADQVACLSGLVAQTHIGRVPQCCAFFRSMQQDFGVAPLAEHLHGGLAGKGRASAAGGSMQTSGGPAARPGISSPWTLEIPDLTCCCPTCVLIQVYCPIFPRL</sequence>
<evidence type="ECO:0000256" key="1">
    <source>
        <dbReference type="ARBA" id="ARBA00022737"/>
    </source>
</evidence>
<dbReference type="KEGG" id="smo:SELMODRAFT_81712"/>
<keyword evidence="4" id="KW-1185">Reference proteome</keyword>
<dbReference type="EMBL" id="GL377569">
    <property type="protein sequence ID" value="EFJ34624.1"/>
    <property type="molecule type" value="Genomic_DNA"/>
</dbReference>
<name>D8R0Q6_SELML</name>
<dbReference type="PANTHER" id="PTHR47926">
    <property type="entry name" value="PENTATRICOPEPTIDE REPEAT-CONTAINING PROTEIN"/>
    <property type="match status" value="1"/>
</dbReference>
<evidence type="ECO:0000313" key="3">
    <source>
        <dbReference type="EMBL" id="EFJ34624.1"/>
    </source>
</evidence>
<dbReference type="InterPro" id="IPR011990">
    <property type="entry name" value="TPR-like_helical_dom_sf"/>
</dbReference>
<dbReference type="InterPro" id="IPR002885">
    <property type="entry name" value="PPR_rpt"/>
</dbReference>
<accession>D8R0Q6</accession>
<feature type="repeat" description="PPR" evidence="2">
    <location>
        <begin position="5"/>
        <end position="39"/>
    </location>
</feature>
<evidence type="ECO:0000256" key="2">
    <source>
        <dbReference type="PROSITE-ProRule" id="PRU00708"/>
    </source>
</evidence>
<dbReference type="HOGENOM" id="CLU_1838574_0_0_1"/>
<dbReference type="InParanoid" id="D8R0Q6"/>
<dbReference type="GO" id="GO:0003723">
    <property type="term" value="F:RNA binding"/>
    <property type="evidence" value="ECO:0007669"/>
    <property type="project" value="InterPro"/>
</dbReference>
<dbReference type="NCBIfam" id="TIGR00756">
    <property type="entry name" value="PPR"/>
    <property type="match status" value="1"/>
</dbReference>
<dbReference type="GO" id="GO:0009451">
    <property type="term" value="P:RNA modification"/>
    <property type="evidence" value="ECO:0007669"/>
    <property type="project" value="InterPro"/>
</dbReference>
<dbReference type="Gene3D" id="1.25.40.10">
    <property type="entry name" value="Tetratricopeptide repeat domain"/>
    <property type="match status" value="1"/>
</dbReference>
<reference evidence="3 4" key="1">
    <citation type="journal article" date="2011" name="Science">
        <title>The Selaginella genome identifies genetic changes associated with the evolution of vascular plants.</title>
        <authorList>
            <person name="Banks J.A."/>
            <person name="Nishiyama T."/>
            <person name="Hasebe M."/>
            <person name="Bowman J.L."/>
            <person name="Gribskov M."/>
            <person name="dePamphilis C."/>
            <person name="Albert V.A."/>
            <person name="Aono N."/>
            <person name="Aoyama T."/>
            <person name="Ambrose B.A."/>
            <person name="Ashton N.W."/>
            <person name="Axtell M.J."/>
            <person name="Barker E."/>
            <person name="Barker M.S."/>
            <person name="Bennetzen J.L."/>
            <person name="Bonawitz N.D."/>
            <person name="Chapple C."/>
            <person name="Cheng C."/>
            <person name="Correa L.G."/>
            <person name="Dacre M."/>
            <person name="DeBarry J."/>
            <person name="Dreyer I."/>
            <person name="Elias M."/>
            <person name="Engstrom E.M."/>
            <person name="Estelle M."/>
            <person name="Feng L."/>
            <person name="Finet C."/>
            <person name="Floyd S.K."/>
            <person name="Frommer W.B."/>
            <person name="Fujita T."/>
            <person name="Gramzow L."/>
            <person name="Gutensohn M."/>
            <person name="Harholt J."/>
            <person name="Hattori M."/>
            <person name="Heyl A."/>
            <person name="Hirai T."/>
            <person name="Hiwatashi Y."/>
            <person name="Ishikawa M."/>
            <person name="Iwata M."/>
            <person name="Karol K.G."/>
            <person name="Koehler B."/>
            <person name="Kolukisaoglu U."/>
            <person name="Kubo M."/>
            <person name="Kurata T."/>
            <person name="Lalonde S."/>
            <person name="Li K."/>
            <person name="Li Y."/>
            <person name="Litt A."/>
            <person name="Lyons E."/>
            <person name="Manning G."/>
            <person name="Maruyama T."/>
            <person name="Michael T.P."/>
            <person name="Mikami K."/>
            <person name="Miyazaki S."/>
            <person name="Morinaga S."/>
            <person name="Murata T."/>
            <person name="Mueller-Roeber B."/>
            <person name="Nelson D.R."/>
            <person name="Obara M."/>
            <person name="Oguri Y."/>
            <person name="Olmstead R.G."/>
            <person name="Onodera N."/>
            <person name="Petersen B.L."/>
            <person name="Pils B."/>
            <person name="Prigge M."/>
            <person name="Rensing S.A."/>
            <person name="Riano-Pachon D.M."/>
            <person name="Roberts A.W."/>
            <person name="Sato Y."/>
            <person name="Scheller H.V."/>
            <person name="Schulz B."/>
            <person name="Schulz C."/>
            <person name="Shakirov E.V."/>
            <person name="Shibagaki N."/>
            <person name="Shinohara N."/>
            <person name="Shippen D.E."/>
            <person name="Soerensen I."/>
            <person name="Sotooka R."/>
            <person name="Sugimoto N."/>
            <person name="Sugita M."/>
            <person name="Sumikawa N."/>
            <person name="Tanurdzic M."/>
            <person name="Theissen G."/>
            <person name="Ulvskov P."/>
            <person name="Wakazuki S."/>
            <person name="Weng J.K."/>
            <person name="Willats W.W."/>
            <person name="Wipf D."/>
            <person name="Wolf P.G."/>
            <person name="Yang L."/>
            <person name="Zimmer A.D."/>
            <person name="Zhu Q."/>
            <person name="Mitros T."/>
            <person name="Hellsten U."/>
            <person name="Loque D."/>
            <person name="Otillar R."/>
            <person name="Salamov A."/>
            <person name="Schmutz J."/>
            <person name="Shapiro H."/>
            <person name="Lindquist E."/>
            <person name="Lucas S."/>
            <person name="Rokhsar D."/>
            <person name="Grigoriev I.V."/>
        </authorList>
    </citation>
    <scope>NUCLEOTIDE SEQUENCE [LARGE SCALE GENOMIC DNA]</scope>
</reference>
<evidence type="ECO:0000313" key="4">
    <source>
        <dbReference type="Proteomes" id="UP000001514"/>
    </source>
</evidence>
<dbReference type="Proteomes" id="UP000001514">
    <property type="component" value="Unassembled WGS sequence"/>
</dbReference>